<evidence type="ECO:0000313" key="2">
    <source>
        <dbReference type="EMBL" id="KAJ7627394.1"/>
    </source>
</evidence>
<dbReference type="Proteomes" id="UP001221142">
    <property type="component" value="Unassembled WGS sequence"/>
</dbReference>
<feature type="region of interest" description="Disordered" evidence="1">
    <location>
        <begin position="72"/>
        <end position="128"/>
    </location>
</feature>
<feature type="compositionally biased region" description="Low complexity" evidence="1">
    <location>
        <begin position="1"/>
        <end position="14"/>
    </location>
</feature>
<accession>A0AAD7FJA4</accession>
<comment type="caution">
    <text evidence="2">The sequence shown here is derived from an EMBL/GenBank/DDBJ whole genome shotgun (WGS) entry which is preliminary data.</text>
</comment>
<sequence length="128" mass="13402">MNPTTTPTSTSTSSRSGGIASKIKGAAQVIHGTGENIRGTILGGVDTVVHKDATTLSENDVIAAKGRQQTAEGLDNLRGGATYDNSQHDPRGIPAYDGPGNLMQSSARNQRPVGEPQHHRENAVDMDL</sequence>
<proteinExistence type="predicted"/>
<keyword evidence="3" id="KW-1185">Reference proteome</keyword>
<gene>
    <name evidence="2" type="ORF">FB45DRAFT_921257</name>
</gene>
<evidence type="ECO:0000313" key="3">
    <source>
        <dbReference type="Proteomes" id="UP001221142"/>
    </source>
</evidence>
<organism evidence="2 3">
    <name type="scientific">Roridomyces roridus</name>
    <dbReference type="NCBI Taxonomy" id="1738132"/>
    <lineage>
        <taxon>Eukaryota</taxon>
        <taxon>Fungi</taxon>
        <taxon>Dikarya</taxon>
        <taxon>Basidiomycota</taxon>
        <taxon>Agaricomycotina</taxon>
        <taxon>Agaricomycetes</taxon>
        <taxon>Agaricomycetidae</taxon>
        <taxon>Agaricales</taxon>
        <taxon>Marasmiineae</taxon>
        <taxon>Mycenaceae</taxon>
        <taxon>Roridomyces</taxon>
    </lineage>
</organism>
<reference evidence="2" key="1">
    <citation type="submission" date="2023-03" db="EMBL/GenBank/DDBJ databases">
        <title>Massive genome expansion in bonnet fungi (Mycena s.s.) driven by repeated elements and novel gene families across ecological guilds.</title>
        <authorList>
            <consortium name="Lawrence Berkeley National Laboratory"/>
            <person name="Harder C.B."/>
            <person name="Miyauchi S."/>
            <person name="Viragh M."/>
            <person name="Kuo A."/>
            <person name="Thoen E."/>
            <person name="Andreopoulos B."/>
            <person name="Lu D."/>
            <person name="Skrede I."/>
            <person name="Drula E."/>
            <person name="Henrissat B."/>
            <person name="Morin E."/>
            <person name="Kohler A."/>
            <person name="Barry K."/>
            <person name="LaButti K."/>
            <person name="Morin E."/>
            <person name="Salamov A."/>
            <person name="Lipzen A."/>
            <person name="Mereny Z."/>
            <person name="Hegedus B."/>
            <person name="Baldrian P."/>
            <person name="Stursova M."/>
            <person name="Weitz H."/>
            <person name="Taylor A."/>
            <person name="Grigoriev I.V."/>
            <person name="Nagy L.G."/>
            <person name="Martin F."/>
            <person name="Kauserud H."/>
        </authorList>
    </citation>
    <scope>NUCLEOTIDE SEQUENCE</scope>
    <source>
        <strain evidence="2">9284</strain>
    </source>
</reference>
<dbReference type="AlphaFoldDB" id="A0AAD7FJA4"/>
<name>A0AAD7FJA4_9AGAR</name>
<protein>
    <submittedName>
        <fullName evidence="2">Uncharacterized protein</fullName>
    </submittedName>
</protein>
<feature type="region of interest" description="Disordered" evidence="1">
    <location>
        <begin position="1"/>
        <end position="20"/>
    </location>
</feature>
<dbReference type="EMBL" id="JARKIF010000011">
    <property type="protein sequence ID" value="KAJ7627394.1"/>
    <property type="molecule type" value="Genomic_DNA"/>
</dbReference>
<feature type="compositionally biased region" description="Basic and acidic residues" evidence="1">
    <location>
        <begin position="116"/>
        <end position="128"/>
    </location>
</feature>
<evidence type="ECO:0000256" key="1">
    <source>
        <dbReference type="SAM" id="MobiDB-lite"/>
    </source>
</evidence>